<evidence type="ECO:0000313" key="3">
    <source>
        <dbReference type="EMBL" id="PPH74235.1"/>
    </source>
</evidence>
<name>A0ABX5A8X5_RATRA</name>
<dbReference type="InterPro" id="IPR001845">
    <property type="entry name" value="HTH_ArsR_DNA-bd_dom"/>
</dbReference>
<dbReference type="Proteomes" id="UP000239698">
    <property type="component" value="Unassembled WGS sequence"/>
</dbReference>
<evidence type="ECO:0000313" key="4">
    <source>
        <dbReference type="Proteomes" id="UP000239698"/>
    </source>
</evidence>
<evidence type="ECO:0000259" key="2">
    <source>
        <dbReference type="SMART" id="SM00418"/>
    </source>
</evidence>
<gene>
    <name evidence="3" type="ORF">C5C40_13255</name>
</gene>
<reference evidence="3 4" key="1">
    <citation type="submission" date="2018-02" db="EMBL/GenBank/DDBJ databases">
        <title>Bacteriophage NCPPB3778 and a type I-E CRISPR drive the evolution of the US Biological Select Agent, Rathayibacter toxicus.</title>
        <authorList>
            <person name="Davis E.W.II."/>
            <person name="Tabima J.F."/>
            <person name="Weisberg A.J."/>
            <person name="Lopes L.D."/>
            <person name="Wiseman M.S."/>
            <person name="Wiseman M.S."/>
            <person name="Pupko T."/>
            <person name="Belcher M.S."/>
            <person name="Sechler A.J."/>
            <person name="Tancos M.A."/>
            <person name="Schroeder B.K."/>
            <person name="Murray T.D."/>
            <person name="Luster D.G."/>
            <person name="Schneider W.L."/>
            <person name="Rogers E."/>
            <person name="Andreote F.D."/>
            <person name="Grunwald N.J."/>
            <person name="Putnam M.L."/>
            <person name="Chang J.H."/>
        </authorList>
    </citation>
    <scope>NUCLEOTIDE SEQUENCE [LARGE SCALE GENOMIC DNA]</scope>
    <source>
        <strain evidence="3 4">AY1D6</strain>
    </source>
</reference>
<dbReference type="SUPFAM" id="SSF46785">
    <property type="entry name" value="Winged helix' DNA-binding domain"/>
    <property type="match status" value="1"/>
</dbReference>
<dbReference type="EMBL" id="PSVT01000037">
    <property type="protein sequence ID" value="PPH74235.1"/>
    <property type="molecule type" value="Genomic_DNA"/>
</dbReference>
<dbReference type="InterPro" id="IPR036388">
    <property type="entry name" value="WH-like_DNA-bd_sf"/>
</dbReference>
<accession>A0ABX5A8X5</accession>
<dbReference type="SMART" id="SM00418">
    <property type="entry name" value="HTH_ARSR"/>
    <property type="match status" value="1"/>
</dbReference>
<feature type="region of interest" description="Disordered" evidence="1">
    <location>
        <begin position="102"/>
        <end position="121"/>
    </location>
</feature>
<protein>
    <submittedName>
        <fullName evidence="3">Transcriptional regulator</fullName>
    </submittedName>
</protein>
<dbReference type="Gene3D" id="1.10.10.10">
    <property type="entry name" value="Winged helix-like DNA-binding domain superfamily/Winged helix DNA-binding domain"/>
    <property type="match status" value="1"/>
</dbReference>
<comment type="caution">
    <text evidence="3">The sequence shown here is derived from an EMBL/GenBank/DDBJ whole genome shotgun (WGS) entry which is preliminary data.</text>
</comment>
<dbReference type="InterPro" id="IPR036390">
    <property type="entry name" value="WH_DNA-bd_sf"/>
</dbReference>
<dbReference type="RefSeq" id="WP_097167910.1">
    <property type="nucleotide sequence ID" value="NZ_PSUD01000039.1"/>
</dbReference>
<sequence length="121" mass="13274">MDAPRDDDHGDLLRAMKALSNPSKVDIIRYLASVPQATGGLIQGSTNLARATLNLHLRELEDLHLVTVDVDLPRGQRTGYGPRYSLDVKRLESIADQQKRFLLRLTDDPPSDTGLAGASAR</sequence>
<feature type="domain" description="HTH arsR-type" evidence="2">
    <location>
        <begin position="14"/>
        <end position="99"/>
    </location>
</feature>
<keyword evidence="4" id="KW-1185">Reference proteome</keyword>
<proteinExistence type="predicted"/>
<organism evidence="3 4">
    <name type="scientific">Rathayibacter rathayi</name>
    <name type="common">Corynebacterium rathayi</name>
    <dbReference type="NCBI Taxonomy" id="33887"/>
    <lineage>
        <taxon>Bacteria</taxon>
        <taxon>Bacillati</taxon>
        <taxon>Actinomycetota</taxon>
        <taxon>Actinomycetes</taxon>
        <taxon>Micrococcales</taxon>
        <taxon>Microbacteriaceae</taxon>
        <taxon>Rathayibacter</taxon>
    </lineage>
</organism>
<evidence type="ECO:0000256" key="1">
    <source>
        <dbReference type="SAM" id="MobiDB-lite"/>
    </source>
</evidence>